<evidence type="ECO:0008006" key="4">
    <source>
        <dbReference type="Google" id="ProtNLM"/>
    </source>
</evidence>
<proteinExistence type="predicted"/>
<feature type="transmembrane region" description="Helical" evidence="1">
    <location>
        <begin position="6"/>
        <end position="26"/>
    </location>
</feature>
<protein>
    <recommendedName>
        <fullName evidence="4">Transmembrane protein</fullName>
    </recommendedName>
</protein>
<gene>
    <name evidence="2" type="ORF">M0C40_01025</name>
</gene>
<dbReference type="RefSeq" id="WP_277938897.1">
    <property type="nucleotide sequence ID" value="NZ_CP096246.1"/>
</dbReference>
<accession>A0AAX3SZL4</accession>
<evidence type="ECO:0000256" key="1">
    <source>
        <dbReference type="SAM" id="Phobius"/>
    </source>
</evidence>
<dbReference type="AlphaFoldDB" id="A0AAX3SZL4"/>
<evidence type="ECO:0000313" key="3">
    <source>
        <dbReference type="Proteomes" id="UP001214629"/>
    </source>
</evidence>
<keyword evidence="3" id="KW-1185">Reference proteome</keyword>
<keyword evidence="1" id="KW-1133">Transmembrane helix</keyword>
<dbReference type="Proteomes" id="UP001214629">
    <property type="component" value="Chromosome"/>
</dbReference>
<feature type="transmembrane region" description="Helical" evidence="1">
    <location>
        <begin position="33"/>
        <end position="55"/>
    </location>
</feature>
<evidence type="ECO:0000313" key="2">
    <source>
        <dbReference type="EMBL" id="WFG96630.1"/>
    </source>
</evidence>
<keyword evidence="1" id="KW-0812">Transmembrane</keyword>
<name>A0AAX3SZL4_SPICI</name>
<reference evidence="2 3" key="1">
    <citation type="submission" date="2022-04" db="EMBL/GenBank/DDBJ databases">
        <title>Whole genome of Spiroplasma citri.</title>
        <authorList>
            <person name="Khanchezar A."/>
            <person name="Izadpanah K."/>
            <person name="Taghavi M."/>
            <person name="Ghorbani A."/>
            <person name="Beven L."/>
        </authorList>
    </citation>
    <scope>NUCLEOTIDE SEQUENCE [LARGE SCALE GENOMIC DNA]</scope>
    <source>
        <strain evidence="2 3">D4</strain>
    </source>
</reference>
<organism evidence="2 3">
    <name type="scientific">Spiroplasma citri</name>
    <dbReference type="NCBI Taxonomy" id="2133"/>
    <lineage>
        <taxon>Bacteria</taxon>
        <taxon>Bacillati</taxon>
        <taxon>Mycoplasmatota</taxon>
        <taxon>Mollicutes</taxon>
        <taxon>Entomoplasmatales</taxon>
        <taxon>Spiroplasmataceae</taxon>
        <taxon>Spiroplasma</taxon>
    </lineage>
</organism>
<sequence length="109" mass="12994">MNNWDSLFLYPFLTILFMLGYIINLVKKGIKSFYQWFFIVHHFCFWLALSCSLTLNYNLIIFDFAKNINSIAILLTVSTSLYAAIFLFQLHELQDYFEVVNYGFEFLMV</sequence>
<keyword evidence="1" id="KW-0472">Membrane</keyword>
<dbReference type="EMBL" id="CP096246">
    <property type="protein sequence ID" value="WFG96630.1"/>
    <property type="molecule type" value="Genomic_DNA"/>
</dbReference>
<feature type="transmembrane region" description="Helical" evidence="1">
    <location>
        <begin position="67"/>
        <end position="88"/>
    </location>
</feature>